<keyword evidence="6" id="KW-0406">Ion transport</keyword>
<dbReference type="Proteomes" id="UP000308271">
    <property type="component" value="Unassembled WGS sequence"/>
</dbReference>
<dbReference type="GO" id="GO:0046933">
    <property type="term" value="F:proton-transporting ATP synthase activity, rotational mechanism"/>
    <property type="evidence" value="ECO:0007669"/>
    <property type="project" value="InterPro"/>
</dbReference>
<evidence type="ECO:0000256" key="8">
    <source>
        <dbReference type="ARBA" id="ARBA00023196"/>
    </source>
</evidence>
<evidence type="ECO:0000313" key="11">
    <source>
        <dbReference type="Proteomes" id="UP000308271"/>
    </source>
</evidence>
<proteinExistence type="inferred from homology"/>
<dbReference type="RefSeq" id="WP_139457540.1">
    <property type="nucleotide sequence ID" value="NZ_VDCH01000025.1"/>
</dbReference>
<dbReference type="NCBIfam" id="TIGR03323">
    <property type="entry name" value="alt_F1F0_F1_gam"/>
    <property type="match status" value="1"/>
</dbReference>
<comment type="subcellular location">
    <subcellularLocation>
        <location evidence="2">Membrane</location>
        <topology evidence="2">Peripheral membrane protein</topology>
    </subcellularLocation>
</comment>
<dbReference type="Gene3D" id="1.10.287.80">
    <property type="entry name" value="ATP synthase, gamma subunit, helix hairpin domain"/>
    <property type="match status" value="1"/>
</dbReference>
<dbReference type="PRINTS" id="PR00126">
    <property type="entry name" value="ATPASEGAMMA"/>
</dbReference>
<dbReference type="EMBL" id="VDCH01000025">
    <property type="protein sequence ID" value="TNJ38203.1"/>
    <property type="molecule type" value="Genomic_DNA"/>
</dbReference>
<keyword evidence="11" id="KW-1185">Reference proteome</keyword>
<dbReference type="InterPro" id="IPR000131">
    <property type="entry name" value="ATP_synth_F1_gsu"/>
</dbReference>
<dbReference type="Pfam" id="PF00231">
    <property type="entry name" value="ATP-synt"/>
    <property type="match status" value="1"/>
</dbReference>
<dbReference type="OrthoDB" id="9812769at2"/>
<comment type="function">
    <text evidence="1">Produces ATP from ADP in the presence of a proton gradient across the membrane. The gamma chain is believed to be important in regulating ATPase activity and the flow of protons through the CF(0) complex.</text>
</comment>
<organism evidence="10 11">
    <name type="scientific">Chlorobaculum thiosulfatiphilum</name>
    <name type="common">Chlorobium limicola f.sp. thiosulfatophilum</name>
    <dbReference type="NCBI Taxonomy" id="115852"/>
    <lineage>
        <taxon>Bacteria</taxon>
        <taxon>Pseudomonadati</taxon>
        <taxon>Chlorobiota</taxon>
        <taxon>Chlorobiia</taxon>
        <taxon>Chlorobiales</taxon>
        <taxon>Chlorobiaceae</taxon>
        <taxon>Chlorobaculum</taxon>
    </lineage>
</organism>
<evidence type="ECO:0000313" key="10">
    <source>
        <dbReference type="EMBL" id="TNJ38203.1"/>
    </source>
</evidence>
<sequence length="301" mass="32931">MSESIELLRGKIAHAGTLGSVVRTMKTLAAVNIRQYEEAVQALGDYEHTIELGLAGCLHLAENGHSAFRREKSKNVLTIAIVFGSDQGLVGQFNDLIAESVKRELAAIPGSLAVIPVGERVQSHLEDAAVRTATLFALPNSVSAITPLVGDLLSEVERRREKAAAIELRLFYNSPVSGEQYQPISTRLLPLDDEWAAEVARRVGKWPTGAIPEIINGVQSVQWALVREYLFVSLFRACAESLAAENASRLSAMQRAEKNIDDMLEELSRLYNERRQAGIDEELFDVVSGFQSLGENSGMNA</sequence>
<keyword evidence="7" id="KW-0472">Membrane</keyword>
<evidence type="ECO:0000256" key="4">
    <source>
        <dbReference type="ARBA" id="ARBA00022448"/>
    </source>
</evidence>
<dbReference type="SUPFAM" id="SSF52943">
    <property type="entry name" value="ATP synthase (F1-ATPase), gamma subunit"/>
    <property type="match status" value="1"/>
</dbReference>
<keyword evidence="4" id="KW-0813">Transport</keyword>
<accession>A0A5C4S3Y2</accession>
<keyword evidence="5" id="KW-0375">Hydrogen ion transport</keyword>
<gene>
    <name evidence="10" type="ORF">FGF66_10210</name>
</gene>
<dbReference type="PANTHER" id="PTHR11693:SF22">
    <property type="entry name" value="ATP SYNTHASE SUBUNIT GAMMA, MITOCHONDRIAL"/>
    <property type="match status" value="1"/>
</dbReference>
<evidence type="ECO:0000256" key="1">
    <source>
        <dbReference type="ARBA" id="ARBA00003456"/>
    </source>
</evidence>
<name>A0A5C4S3Y2_CHLTI</name>
<comment type="similarity">
    <text evidence="3">Belongs to the ATPase gamma chain family.</text>
</comment>
<dbReference type="InterPro" id="IPR035968">
    <property type="entry name" value="ATP_synth_F1_ATPase_gsu"/>
</dbReference>
<dbReference type="GO" id="GO:0045259">
    <property type="term" value="C:proton-transporting ATP synthase complex"/>
    <property type="evidence" value="ECO:0007669"/>
    <property type="project" value="UniProtKB-KW"/>
</dbReference>
<keyword evidence="8" id="KW-0139">CF(1)</keyword>
<dbReference type="PANTHER" id="PTHR11693">
    <property type="entry name" value="ATP SYNTHASE GAMMA CHAIN"/>
    <property type="match status" value="1"/>
</dbReference>
<keyword evidence="9" id="KW-0066">ATP synthesis</keyword>
<evidence type="ECO:0000256" key="7">
    <source>
        <dbReference type="ARBA" id="ARBA00023136"/>
    </source>
</evidence>
<evidence type="ECO:0000256" key="2">
    <source>
        <dbReference type="ARBA" id="ARBA00004170"/>
    </source>
</evidence>
<evidence type="ECO:0000256" key="5">
    <source>
        <dbReference type="ARBA" id="ARBA00022781"/>
    </source>
</evidence>
<evidence type="ECO:0000256" key="9">
    <source>
        <dbReference type="ARBA" id="ARBA00023310"/>
    </source>
</evidence>
<protein>
    <submittedName>
        <fullName evidence="10">F0F1 ATP synthase subunit gamma</fullName>
    </submittedName>
</protein>
<comment type="caution">
    <text evidence="10">The sequence shown here is derived from an EMBL/GenBank/DDBJ whole genome shotgun (WGS) entry which is preliminary data.</text>
</comment>
<evidence type="ECO:0000256" key="3">
    <source>
        <dbReference type="ARBA" id="ARBA00007681"/>
    </source>
</evidence>
<evidence type="ECO:0000256" key="6">
    <source>
        <dbReference type="ARBA" id="ARBA00023065"/>
    </source>
</evidence>
<dbReference type="CDD" id="cd12151">
    <property type="entry name" value="F1-ATPase_gamma"/>
    <property type="match status" value="1"/>
</dbReference>
<dbReference type="AlphaFoldDB" id="A0A5C4S3Y2"/>
<reference evidence="10 11" key="1">
    <citation type="submission" date="2019-05" db="EMBL/GenBank/DDBJ databases">
        <title>Draft Whole-Genome sequence of the green sulfur bacterium Chlorobaculum thiosulfatiphilum DSM 249.</title>
        <authorList>
            <person name="Meyer T.E."/>
            <person name="Kyndt J.A."/>
        </authorList>
    </citation>
    <scope>NUCLEOTIDE SEQUENCE [LARGE SCALE GENOMIC DNA]</scope>
    <source>
        <strain evidence="10 11">DSM 249</strain>
    </source>
</reference>
<dbReference type="Gene3D" id="3.40.1380.10">
    <property type="match status" value="1"/>
</dbReference>
<dbReference type="InterPro" id="IPR017709">
    <property type="entry name" value="Alt_ATP_synth_F1_gsu"/>
</dbReference>